<dbReference type="Pfam" id="PF12464">
    <property type="entry name" value="Mac"/>
    <property type="match status" value="1"/>
</dbReference>
<dbReference type="InterPro" id="IPR018357">
    <property type="entry name" value="Hexapep_transf_CS"/>
</dbReference>
<dbReference type="Gene3D" id="2.160.10.10">
    <property type="entry name" value="Hexapeptide repeat proteins"/>
    <property type="match status" value="1"/>
</dbReference>
<dbReference type="Pfam" id="PF00132">
    <property type="entry name" value="Hexapep"/>
    <property type="match status" value="1"/>
</dbReference>
<dbReference type="EMBL" id="BA000035">
    <property type="protein sequence ID" value="BAC16952.1"/>
    <property type="molecule type" value="Genomic_DNA"/>
</dbReference>
<dbReference type="InterPro" id="IPR011004">
    <property type="entry name" value="Trimer_LpxA-like_sf"/>
</dbReference>
<keyword evidence="2 5" id="KW-0808">Transferase</keyword>
<reference evidence="5 6" key="1">
    <citation type="journal article" date="2003" name="Genome Res.">
        <title>Comparative complete genome sequence analysis of the amino acid replacements responsible for the thermostability of Corynebacterium efficiens.</title>
        <authorList>
            <person name="Nishio Y."/>
            <person name="Nakamura Y."/>
            <person name="Kawarabayasi Y."/>
            <person name="Usuda Y."/>
            <person name="Kimura E."/>
            <person name="Sugimoto S."/>
            <person name="Matsui K."/>
            <person name="Yamagishi A."/>
            <person name="Kikuchi H."/>
            <person name="Ikeo K."/>
            <person name="Gojobori T."/>
        </authorList>
    </citation>
    <scope>NUCLEOTIDE SEQUENCE [LARGE SCALE GENOMIC DNA]</scope>
    <source>
        <strain evidence="6">DSM 44549 / YS-314 / AJ 12310 / JCM 11189 / NBRC 100395</strain>
    </source>
</reference>
<dbReference type="STRING" id="196164.gene:10740532"/>
<comment type="similarity">
    <text evidence="1">Belongs to the transferase hexapeptide repeat family.</text>
</comment>
<evidence type="ECO:0000313" key="5">
    <source>
        <dbReference type="EMBL" id="BAC16952.1"/>
    </source>
</evidence>
<dbReference type="InterPro" id="IPR001451">
    <property type="entry name" value="Hexapep"/>
</dbReference>
<dbReference type="AlphaFoldDB" id="Q8FU79"/>
<feature type="domain" description="Maltose/galactoside acetyltransferase" evidence="4">
    <location>
        <begin position="36"/>
        <end position="90"/>
    </location>
</feature>
<dbReference type="HOGENOM" id="CLU_051638_3_4_11"/>
<sequence>MESAPPERRKAWALPPPKRAQWEDMNTFDPTPYASFDRMSSGKWYLAVSDELGDLAGRAALLYHEYNQLGPTNPQRSGEILRELLNPASGQCTIKAPAIIEYGINTTIGEGVFINFGLTILDIAPVHIGARSLLGPNCQILTAGHPVDDVEMRSGGWENGAPVHIGEDVWLGGGVTVVGGVSIGDWAVIGAGAVVTRDIPADAIAVGSPARVIRMRDETRLERADLPDGVPVDALAELREHMDDH</sequence>
<dbReference type="PROSITE" id="PS00101">
    <property type="entry name" value="HEXAPEP_TRANSFERASES"/>
    <property type="match status" value="1"/>
</dbReference>
<dbReference type="SUPFAM" id="SSF51161">
    <property type="entry name" value="Trimeric LpxA-like enzymes"/>
    <property type="match status" value="1"/>
</dbReference>
<evidence type="ECO:0000256" key="3">
    <source>
        <dbReference type="ARBA" id="ARBA00022737"/>
    </source>
</evidence>
<dbReference type="InterPro" id="IPR024688">
    <property type="entry name" value="Mac_dom"/>
</dbReference>
<accession>Q8FU79</accession>
<keyword evidence="3" id="KW-0677">Repeat</keyword>
<dbReference type="PANTHER" id="PTHR23416">
    <property type="entry name" value="SIALIC ACID SYNTHASE-RELATED"/>
    <property type="match status" value="1"/>
</dbReference>
<dbReference type="GO" id="GO:0005829">
    <property type="term" value="C:cytosol"/>
    <property type="evidence" value="ECO:0007669"/>
    <property type="project" value="TreeGrafter"/>
</dbReference>
<evidence type="ECO:0000256" key="2">
    <source>
        <dbReference type="ARBA" id="ARBA00022679"/>
    </source>
</evidence>
<organism evidence="5 6">
    <name type="scientific">Corynebacterium efficiens (strain DSM 44549 / YS-314 / AJ 12310 / JCM 11189 / NBRC 100395)</name>
    <dbReference type="NCBI Taxonomy" id="196164"/>
    <lineage>
        <taxon>Bacteria</taxon>
        <taxon>Bacillati</taxon>
        <taxon>Actinomycetota</taxon>
        <taxon>Actinomycetes</taxon>
        <taxon>Mycobacteriales</taxon>
        <taxon>Corynebacteriaceae</taxon>
        <taxon>Corynebacterium</taxon>
    </lineage>
</organism>
<dbReference type="SMART" id="SM01266">
    <property type="entry name" value="Mac"/>
    <property type="match status" value="1"/>
</dbReference>
<dbReference type="CDD" id="cd03357">
    <property type="entry name" value="LbH_MAT_GAT"/>
    <property type="match status" value="1"/>
</dbReference>
<evidence type="ECO:0000313" key="6">
    <source>
        <dbReference type="Proteomes" id="UP000001409"/>
    </source>
</evidence>
<proteinExistence type="inferred from homology"/>
<protein>
    <submittedName>
        <fullName evidence="5">Putative acetyltransferase</fullName>
    </submittedName>
</protein>
<dbReference type="GO" id="GO:0008374">
    <property type="term" value="F:O-acyltransferase activity"/>
    <property type="evidence" value="ECO:0007669"/>
    <property type="project" value="TreeGrafter"/>
</dbReference>
<keyword evidence="6" id="KW-1185">Reference proteome</keyword>
<dbReference type="InterPro" id="IPR051159">
    <property type="entry name" value="Hexapeptide_acetyltransf"/>
</dbReference>
<dbReference type="KEGG" id="cef:CE0142"/>
<dbReference type="Proteomes" id="UP000001409">
    <property type="component" value="Chromosome"/>
</dbReference>
<name>Q8FU79_COREF</name>
<dbReference type="eggNOG" id="COG0110">
    <property type="taxonomic scope" value="Bacteria"/>
</dbReference>
<evidence type="ECO:0000256" key="1">
    <source>
        <dbReference type="ARBA" id="ARBA00007274"/>
    </source>
</evidence>
<dbReference type="GO" id="GO:0016407">
    <property type="term" value="F:acetyltransferase activity"/>
    <property type="evidence" value="ECO:0007669"/>
    <property type="project" value="InterPro"/>
</dbReference>
<evidence type="ECO:0000259" key="4">
    <source>
        <dbReference type="SMART" id="SM01266"/>
    </source>
</evidence>
<dbReference type="PANTHER" id="PTHR23416:SF23">
    <property type="entry name" value="ACETYLTRANSFERASE C18B11.09C-RELATED"/>
    <property type="match status" value="1"/>
</dbReference>